<keyword evidence="2" id="KW-1185">Reference proteome</keyword>
<dbReference type="AlphaFoldDB" id="A0A194QIQ2"/>
<dbReference type="EMBL" id="KQ459185">
    <property type="protein sequence ID" value="KPJ03331.1"/>
    <property type="molecule type" value="Genomic_DNA"/>
</dbReference>
<sequence>MCRCRRQVRGESLIKGATCRLRLRLGPRLAALHLSTWVARSALSVSAAIASHCIARLNPRDAFPFSPTAMQLCVVSALFFMDERCSGEL</sequence>
<organism evidence="1 2">
    <name type="scientific">Papilio xuthus</name>
    <name type="common">Asian swallowtail butterfly</name>
    <dbReference type="NCBI Taxonomy" id="66420"/>
    <lineage>
        <taxon>Eukaryota</taxon>
        <taxon>Metazoa</taxon>
        <taxon>Ecdysozoa</taxon>
        <taxon>Arthropoda</taxon>
        <taxon>Hexapoda</taxon>
        <taxon>Insecta</taxon>
        <taxon>Pterygota</taxon>
        <taxon>Neoptera</taxon>
        <taxon>Endopterygota</taxon>
        <taxon>Lepidoptera</taxon>
        <taxon>Glossata</taxon>
        <taxon>Ditrysia</taxon>
        <taxon>Papilionoidea</taxon>
        <taxon>Papilionidae</taxon>
        <taxon>Papilioninae</taxon>
        <taxon>Papilio</taxon>
    </lineage>
</organism>
<accession>A0A194QIQ2</accession>
<gene>
    <name evidence="1" type="ORF">RR46_06487</name>
</gene>
<dbReference type="Proteomes" id="UP000053268">
    <property type="component" value="Unassembled WGS sequence"/>
</dbReference>
<protein>
    <submittedName>
        <fullName evidence="1">Uncharacterized protein</fullName>
    </submittedName>
</protein>
<name>A0A194QIQ2_PAPXU</name>
<evidence type="ECO:0000313" key="2">
    <source>
        <dbReference type="Proteomes" id="UP000053268"/>
    </source>
</evidence>
<reference evidence="1 2" key="1">
    <citation type="journal article" date="2015" name="Nat. Commun.">
        <title>Outbred genome sequencing and CRISPR/Cas9 gene editing in butterflies.</title>
        <authorList>
            <person name="Li X."/>
            <person name="Fan D."/>
            <person name="Zhang W."/>
            <person name="Liu G."/>
            <person name="Zhang L."/>
            <person name="Zhao L."/>
            <person name="Fang X."/>
            <person name="Chen L."/>
            <person name="Dong Y."/>
            <person name="Chen Y."/>
            <person name="Ding Y."/>
            <person name="Zhao R."/>
            <person name="Feng M."/>
            <person name="Zhu Y."/>
            <person name="Feng Y."/>
            <person name="Jiang X."/>
            <person name="Zhu D."/>
            <person name="Xiang H."/>
            <person name="Feng X."/>
            <person name="Li S."/>
            <person name="Wang J."/>
            <person name="Zhang G."/>
            <person name="Kronforst M.R."/>
            <person name="Wang W."/>
        </authorList>
    </citation>
    <scope>NUCLEOTIDE SEQUENCE [LARGE SCALE GENOMIC DNA]</scope>
    <source>
        <strain evidence="1">Ya'a_city_454_Px</strain>
        <tissue evidence="1">Whole body</tissue>
    </source>
</reference>
<proteinExistence type="predicted"/>
<evidence type="ECO:0000313" key="1">
    <source>
        <dbReference type="EMBL" id="KPJ03331.1"/>
    </source>
</evidence>